<evidence type="ECO:0000256" key="1">
    <source>
        <dbReference type="ARBA" id="ARBA00004167"/>
    </source>
</evidence>
<proteinExistence type="predicted"/>
<protein>
    <submittedName>
        <fullName evidence="5">Tfp pilus assembly protein PilV</fullName>
    </submittedName>
</protein>
<evidence type="ECO:0000256" key="2">
    <source>
        <dbReference type="SAM" id="MobiDB-lite"/>
    </source>
</evidence>
<dbReference type="KEGG" id="sof:NCTC11214_02811"/>
<evidence type="ECO:0000259" key="4">
    <source>
        <dbReference type="Pfam" id="PF12528"/>
    </source>
</evidence>
<dbReference type="InterPro" id="IPR012902">
    <property type="entry name" value="N_methyl_site"/>
</dbReference>
<dbReference type="InterPro" id="IPR022204">
    <property type="entry name" value="PpdC-like_C"/>
</dbReference>
<reference evidence="5 6" key="1">
    <citation type="submission" date="2018-12" db="EMBL/GenBank/DDBJ databases">
        <authorList>
            <consortium name="Pathogen Informatics"/>
        </authorList>
    </citation>
    <scope>NUCLEOTIDE SEQUENCE [LARGE SCALE GENOMIC DNA]</scope>
    <source>
        <strain evidence="5 6">NCTC11214</strain>
    </source>
</reference>
<dbReference type="Proteomes" id="UP000281391">
    <property type="component" value="Chromosome"/>
</dbReference>
<organism evidence="5 6">
    <name type="scientific">Serratia odorifera</name>
    <dbReference type="NCBI Taxonomy" id="618"/>
    <lineage>
        <taxon>Bacteria</taxon>
        <taxon>Pseudomonadati</taxon>
        <taxon>Pseudomonadota</taxon>
        <taxon>Gammaproteobacteria</taxon>
        <taxon>Enterobacterales</taxon>
        <taxon>Yersiniaceae</taxon>
        <taxon>Serratia</taxon>
    </lineage>
</organism>
<dbReference type="Pfam" id="PF07963">
    <property type="entry name" value="N_methyl"/>
    <property type="match status" value="1"/>
</dbReference>
<feature type="region of interest" description="Disordered" evidence="2">
    <location>
        <begin position="121"/>
        <end position="143"/>
    </location>
</feature>
<dbReference type="AlphaFoldDB" id="A0A3S5D7G3"/>
<keyword evidence="3" id="KW-1133">Transmembrane helix</keyword>
<feature type="transmembrane region" description="Helical" evidence="3">
    <location>
        <begin position="21"/>
        <end position="43"/>
    </location>
</feature>
<name>A0A3S5D7G3_SEROD</name>
<dbReference type="Pfam" id="PF12528">
    <property type="entry name" value="T2SSppdC"/>
    <property type="match status" value="1"/>
</dbReference>
<sequence>MRTESIAADAAPQRGFSLPEVLIAALLFSVSLLGLLQYHQVLLQGFQRQWQSRQAWALAHQQLERDAAGLEGVETLAPGWRRELQHSGEDGACHRLTVTIQTPQRQRIQLGRWYCDGDLPGGSGGHRSGQPATVPLRHAGVKQ</sequence>
<dbReference type="EMBL" id="LR134117">
    <property type="protein sequence ID" value="VDZ58525.1"/>
    <property type="molecule type" value="Genomic_DNA"/>
</dbReference>
<dbReference type="RefSeq" id="WP_004959169.1">
    <property type="nucleotide sequence ID" value="NZ_JAEKCK010000013.1"/>
</dbReference>
<accession>A0A3S5D7G3</accession>
<keyword evidence="3" id="KW-0812">Transmembrane</keyword>
<comment type="subcellular location">
    <subcellularLocation>
        <location evidence="1">Membrane</location>
        <topology evidence="1">Single-pass membrane protein</topology>
    </subcellularLocation>
</comment>
<gene>
    <name evidence="5" type="ORF">NCTC11214_02811</name>
</gene>
<keyword evidence="3" id="KW-0472">Membrane</keyword>
<evidence type="ECO:0000313" key="5">
    <source>
        <dbReference type="EMBL" id="VDZ58525.1"/>
    </source>
</evidence>
<dbReference type="GO" id="GO:0016020">
    <property type="term" value="C:membrane"/>
    <property type="evidence" value="ECO:0007669"/>
    <property type="project" value="UniProtKB-SubCell"/>
</dbReference>
<evidence type="ECO:0000313" key="6">
    <source>
        <dbReference type="Proteomes" id="UP000281391"/>
    </source>
</evidence>
<dbReference type="NCBIfam" id="TIGR02532">
    <property type="entry name" value="IV_pilin_GFxxxE"/>
    <property type="match status" value="1"/>
</dbReference>
<evidence type="ECO:0000256" key="3">
    <source>
        <dbReference type="SAM" id="Phobius"/>
    </source>
</evidence>
<dbReference type="PROSITE" id="PS00409">
    <property type="entry name" value="PROKAR_NTER_METHYL"/>
    <property type="match status" value="1"/>
</dbReference>
<feature type="domain" description="Prepilin peptidase dependent protein C-like C-terminal" evidence="4">
    <location>
        <begin position="38"/>
        <end position="115"/>
    </location>
</feature>